<dbReference type="EMBL" id="JANIID010000015">
    <property type="protein sequence ID" value="MCQ8771577.1"/>
    <property type="molecule type" value="Genomic_DNA"/>
</dbReference>
<sequence>MFESTSRYRGLPTATWTGPDGRTVTYVRRRFPPHPEDLVTVREEAVAAGERLDAFAARHLGDPEQDWRIADAHRVLRPDDLTAVPGRRLRITLPAGVPGTYAVGEAPG</sequence>
<dbReference type="AlphaFoldDB" id="A0A9X2LIR5"/>
<dbReference type="Proteomes" id="UP001142374">
    <property type="component" value="Unassembled WGS sequence"/>
</dbReference>
<proteinExistence type="predicted"/>
<protein>
    <submittedName>
        <fullName evidence="1">Uncharacterized protein</fullName>
    </submittedName>
</protein>
<organism evidence="1 2">
    <name type="scientific">Streptomyces telluris</name>
    <dbReference type="NCBI Taxonomy" id="2720021"/>
    <lineage>
        <taxon>Bacteria</taxon>
        <taxon>Bacillati</taxon>
        <taxon>Actinomycetota</taxon>
        <taxon>Actinomycetes</taxon>
        <taxon>Kitasatosporales</taxon>
        <taxon>Streptomycetaceae</taxon>
        <taxon>Streptomyces</taxon>
    </lineage>
</organism>
<reference evidence="1" key="1">
    <citation type="submission" date="2022-06" db="EMBL/GenBank/DDBJ databases">
        <title>WGS of actinobacteria.</title>
        <authorList>
            <person name="Thawai C."/>
        </authorList>
    </citation>
    <scope>NUCLEOTIDE SEQUENCE</scope>
    <source>
        <strain evidence="1">AA8</strain>
    </source>
</reference>
<gene>
    <name evidence="1" type="ORF">NQU55_17650</name>
</gene>
<evidence type="ECO:0000313" key="1">
    <source>
        <dbReference type="EMBL" id="MCQ8771577.1"/>
    </source>
</evidence>
<evidence type="ECO:0000313" key="2">
    <source>
        <dbReference type="Proteomes" id="UP001142374"/>
    </source>
</evidence>
<dbReference type="RefSeq" id="WP_168094058.1">
    <property type="nucleotide sequence ID" value="NZ_JAATER010000206.1"/>
</dbReference>
<comment type="caution">
    <text evidence="1">The sequence shown here is derived from an EMBL/GenBank/DDBJ whole genome shotgun (WGS) entry which is preliminary data.</text>
</comment>
<accession>A0A9X2LIR5</accession>
<name>A0A9X2LIR5_9ACTN</name>
<keyword evidence="2" id="KW-1185">Reference proteome</keyword>